<dbReference type="InterPro" id="IPR000792">
    <property type="entry name" value="Tscrpt_reg_LuxR_C"/>
</dbReference>
<accession>A0A7X0CA93</accession>
<sequence length="830" mass="90261">MPIELAINAAELIESMACNRACADVPATDDPAWLHMTQRLWSAVLELSGSGPVLITVDDVEYADSPSWHLMLHFVQRLKSSNVFLVLTTGEDTQGMEPEVEFALTRHAHYQRVKIGMLSAEGVLRMWELEAGEHAARKLGPCSHQVSGGNPLLVKALIDDYLDTGEPADDLVVGDAFARAVRAVLHRGDPTVLQTARGLALLAEPAPPHLLPELLGLSPAAVRQAEGVLRTIGLLESDDFRHPAVRAAVLDGLREDERTTMHARAARLLHAEGAVPTAVAEHLLGAGSPPEPWALTELRIAADQALLSDQPEFAARCLKLAIGLCGDDEQRARLLAALARAEWRFNPAVVRRHLGPLAESARAGALSFDDTAALLRYQVWHGALDAAADTLNRLPEPRDEEAALRLAATTEWLATTFPTIRVEGARTGGREPAGWGLSVAQGPSLLSSVLRDGPDETTLDNAERALQSVTLDDANLDTLETALFALVYSDNTHRAAPWCDRLYEEAVHRRSPTWRTLLAAIRSAIAIRQGDLTAAEEYARVSLAPLPPRGLGVFAGLSLAAQIRAATEMGRFAEAEECLRSPVPEALLQTRFGLHYLQARAHYYLAADQPQAALRDFTTCGSLMRSWGLDTPGIVPWRQGVAAALLRLGQRGKARTVLGHAYALPGERSPRIRGMSRRLLAAVSDAPQRPALLREAVDLLQAAGDRLELTYALVDLTHALNELGESNKARLVGQQADKIAEECQAEPLRRAVGPVGEPAGVSEAESLNLLSDAEQRVASLAALGYTNREISKKIYITVSTVEQHLTRIYRKLNVKGRRDLPTQFRRLQLR</sequence>
<dbReference type="CDD" id="cd06170">
    <property type="entry name" value="LuxR_C_like"/>
    <property type="match status" value="1"/>
</dbReference>
<dbReference type="GO" id="GO:0005524">
    <property type="term" value="F:ATP binding"/>
    <property type="evidence" value="ECO:0007669"/>
    <property type="project" value="UniProtKB-KW"/>
</dbReference>
<dbReference type="PANTHER" id="PTHR16305">
    <property type="entry name" value="TESTICULAR SOLUBLE ADENYLYL CYCLASE"/>
    <property type="match status" value="1"/>
</dbReference>
<feature type="domain" description="HTH luxR-type" evidence="3">
    <location>
        <begin position="763"/>
        <end position="828"/>
    </location>
</feature>
<dbReference type="InterPro" id="IPR016032">
    <property type="entry name" value="Sig_transdc_resp-reg_C-effctor"/>
</dbReference>
<dbReference type="Gene3D" id="1.25.40.10">
    <property type="entry name" value="Tetratricopeptide repeat domain"/>
    <property type="match status" value="1"/>
</dbReference>
<dbReference type="Proteomes" id="UP000583800">
    <property type="component" value="Unassembled WGS sequence"/>
</dbReference>
<keyword evidence="1" id="KW-0547">Nucleotide-binding</keyword>
<keyword evidence="5" id="KW-1185">Reference proteome</keyword>
<gene>
    <name evidence="4" type="ORF">FHU36_008031</name>
</gene>
<evidence type="ECO:0000313" key="4">
    <source>
        <dbReference type="EMBL" id="MBB6351448.1"/>
    </source>
</evidence>
<evidence type="ECO:0000313" key="5">
    <source>
        <dbReference type="Proteomes" id="UP000583800"/>
    </source>
</evidence>
<dbReference type="SMART" id="SM00421">
    <property type="entry name" value="HTH_LUXR"/>
    <property type="match status" value="1"/>
</dbReference>
<dbReference type="SUPFAM" id="SSF46894">
    <property type="entry name" value="C-terminal effector domain of the bipartite response regulators"/>
    <property type="match status" value="1"/>
</dbReference>
<dbReference type="GO" id="GO:0004016">
    <property type="term" value="F:adenylate cyclase activity"/>
    <property type="evidence" value="ECO:0007669"/>
    <property type="project" value="TreeGrafter"/>
</dbReference>
<keyword evidence="2" id="KW-0067">ATP-binding</keyword>
<proteinExistence type="predicted"/>
<reference evidence="4 5" key="1">
    <citation type="submission" date="2020-08" db="EMBL/GenBank/DDBJ databases">
        <title>Sequencing the genomes of 1000 actinobacteria strains.</title>
        <authorList>
            <person name="Klenk H.-P."/>
        </authorList>
    </citation>
    <scope>NUCLEOTIDE SEQUENCE [LARGE SCALE GENOMIC DNA]</scope>
    <source>
        <strain evidence="4 5">DSM 45913</strain>
    </source>
</reference>
<dbReference type="PANTHER" id="PTHR16305:SF28">
    <property type="entry name" value="GUANYLATE CYCLASE DOMAIN-CONTAINING PROTEIN"/>
    <property type="match status" value="1"/>
</dbReference>
<dbReference type="PRINTS" id="PR00038">
    <property type="entry name" value="HTHLUXR"/>
</dbReference>
<dbReference type="GO" id="GO:0003677">
    <property type="term" value="F:DNA binding"/>
    <property type="evidence" value="ECO:0007669"/>
    <property type="project" value="UniProtKB-KW"/>
</dbReference>
<dbReference type="InterPro" id="IPR011990">
    <property type="entry name" value="TPR-like_helical_dom_sf"/>
</dbReference>
<dbReference type="GO" id="GO:0005737">
    <property type="term" value="C:cytoplasm"/>
    <property type="evidence" value="ECO:0007669"/>
    <property type="project" value="TreeGrafter"/>
</dbReference>
<keyword evidence="4" id="KW-0238">DNA-binding</keyword>
<dbReference type="InterPro" id="IPR036388">
    <property type="entry name" value="WH-like_DNA-bd_sf"/>
</dbReference>
<organism evidence="4 5">
    <name type="scientific">Nonomuraea muscovyensis</name>
    <dbReference type="NCBI Taxonomy" id="1124761"/>
    <lineage>
        <taxon>Bacteria</taxon>
        <taxon>Bacillati</taxon>
        <taxon>Actinomycetota</taxon>
        <taxon>Actinomycetes</taxon>
        <taxon>Streptosporangiales</taxon>
        <taxon>Streptosporangiaceae</taxon>
        <taxon>Nonomuraea</taxon>
    </lineage>
</organism>
<comment type="caution">
    <text evidence="4">The sequence shown here is derived from an EMBL/GenBank/DDBJ whole genome shotgun (WGS) entry which is preliminary data.</text>
</comment>
<protein>
    <submittedName>
        <fullName evidence="4">DNA-binding CsgD family transcriptional regulator</fullName>
    </submittedName>
</protein>
<evidence type="ECO:0000256" key="1">
    <source>
        <dbReference type="ARBA" id="ARBA00022741"/>
    </source>
</evidence>
<dbReference type="PROSITE" id="PS00622">
    <property type="entry name" value="HTH_LUXR_1"/>
    <property type="match status" value="1"/>
</dbReference>
<name>A0A7X0CA93_9ACTN</name>
<dbReference type="AlphaFoldDB" id="A0A7X0CA93"/>
<dbReference type="Pfam" id="PF00196">
    <property type="entry name" value="GerE"/>
    <property type="match status" value="1"/>
</dbReference>
<dbReference type="GO" id="GO:0006355">
    <property type="term" value="P:regulation of DNA-templated transcription"/>
    <property type="evidence" value="ECO:0007669"/>
    <property type="project" value="InterPro"/>
</dbReference>
<dbReference type="Gene3D" id="1.10.10.10">
    <property type="entry name" value="Winged helix-like DNA-binding domain superfamily/Winged helix DNA-binding domain"/>
    <property type="match status" value="1"/>
</dbReference>
<evidence type="ECO:0000259" key="3">
    <source>
        <dbReference type="PROSITE" id="PS50043"/>
    </source>
</evidence>
<dbReference type="EMBL" id="JACHJB010000004">
    <property type="protein sequence ID" value="MBB6351448.1"/>
    <property type="molecule type" value="Genomic_DNA"/>
</dbReference>
<evidence type="ECO:0000256" key="2">
    <source>
        <dbReference type="ARBA" id="ARBA00022840"/>
    </source>
</evidence>
<dbReference type="PROSITE" id="PS50043">
    <property type="entry name" value="HTH_LUXR_2"/>
    <property type="match status" value="1"/>
</dbReference>